<organism evidence="4 5">
    <name type="scientific">Mumia xiangluensis</name>
    <dbReference type="NCBI Taxonomy" id="1678900"/>
    <lineage>
        <taxon>Bacteria</taxon>
        <taxon>Bacillati</taxon>
        <taxon>Actinomycetota</taxon>
        <taxon>Actinomycetes</taxon>
        <taxon>Propionibacteriales</taxon>
        <taxon>Nocardioidaceae</taxon>
        <taxon>Mumia</taxon>
    </lineage>
</organism>
<keyword evidence="1" id="KW-0227">DNA damage</keyword>
<dbReference type="SUPFAM" id="SSF46767">
    <property type="entry name" value="Methylated DNA-protein cysteine methyltransferase, C-terminal domain"/>
    <property type="match status" value="1"/>
</dbReference>
<feature type="domain" description="Methylated-DNA-[protein]-cysteine S-methyltransferase DNA binding" evidence="3">
    <location>
        <begin position="63"/>
        <end position="128"/>
    </location>
</feature>
<dbReference type="PANTHER" id="PTHR42942:SF1">
    <property type="entry name" value="ALKYLTRANSFERASE-LIKE PROTEIN 1"/>
    <property type="match status" value="1"/>
</dbReference>
<dbReference type="InterPro" id="IPR014048">
    <property type="entry name" value="MethylDNA_cys_MeTrfase_DNA-bd"/>
</dbReference>
<name>A0ABW1QFI7_9ACTN</name>
<evidence type="ECO:0000256" key="2">
    <source>
        <dbReference type="SAM" id="MobiDB-lite"/>
    </source>
</evidence>
<proteinExistence type="predicted"/>
<gene>
    <name evidence="4" type="ORF">ACFPYK_02015</name>
</gene>
<keyword evidence="5" id="KW-1185">Reference proteome</keyword>
<dbReference type="InterPro" id="IPR052520">
    <property type="entry name" value="ATL_DNA_repair"/>
</dbReference>
<evidence type="ECO:0000256" key="1">
    <source>
        <dbReference type="ARBA" id="ARBA00022763"/>
    </source>
</evidence>
<dbReference type="EMBL" id="JBHSQL010000001">
    <property type="protein sequence ID" value="MFC6148151.1"/>
    <property type="molecule type" value="Genomic_DNA"/>
</dbReference>
<dbReference type="Pfam" id="PF01035">
    <property type="entry name" value="DNA_binding_1"/>
    <property type="match status" value="1"/>
</dbReference>
<dbReference type="InterPro" id="IPR036388">
    <property type="entry name" value="WH-like_DNA-bd_sf"/>
</dbReference>
<dbReference type="RefSeq" id="WP_228552877.1">
    <property type="nucleotide sequence ID" value="NZ_JBHSQL010000001.1"/>
</dbReference>
<dbReference type="Proteomes" id="UP001596097">
    <property type="component" value="Unassembled WGS sequence"/>
</dbReference>
<evidence type="ECO:0000313" key="5">
    <source>
        <dbReference type="Proteomes" id="UP001596097"/>
    </source>
</evidence>
<dbReference type="CDD" id="cd06445">
    <property type="entry name" value="ATase"/>
    <property type="match status" value="1"/>
</dbReference>
<reference evidence="5" key="1">
    <citation type="journal article" date="2019" name="Int. J. Syst. Evol. Microbiol.">
        <title>The Global Catalogue of Microorganisms (GCM) 10K type strain sequencing project: providing services to taxonomists for standard genome sequencing and annotation.</title>
        <authorList>
            <consortium name="The Broad Institute Genomics Platform"/>
            <consortium name="The Broad Institute Genome Sequencing Center for Infectious Disease"/>
            <person name="Wu L."/>
            <person name="Ma J."/>
        </authorList>
    </citation>
    <scope>NUCLEOTIDE SEQUENCE [LARGE SCALE GENOMIC DNA]</scope>
    <source>
        <strain evidence="5">CGMCC 4.7198</strain>
    </source>
</reference>
<dbReference type="PANTHER" id="PTHR42942">
    <property type="entry name" value="6-O-METHYLGUANINE DNA METHYLTRANSFERASE"/>
    <property type="match status" value="1"/>
</dbReference>
<evidence type="ECO:0000313" key="4">
    <source>
        <dbReference type="EMBL" id="MFC6148151.1"/>
    </source>
</evidence>
<comment type="caution">
    <text evidence="4">The sequence shown here is derived from an EMBL/GenBank/DDBJ whole genome shotgun (WGS) entry which is preliminary data.</text>
</comment>
<protein>
    <submittedName>
        <fullName evidence="4">MGMT family protein</fullName>
    </submittedName>
</protein>
<evidence type="ECO:0000259" key="3">
    <source>
        <dbReference type="Pfam" id="PF01035"/>
    </source>
</evidence>
<feature type="region of interest" description="Disordered" evidence="2">
    <location>
        <begin position="1"/>
        <end position="20"/>
    </location>
</feature>
<dbReference type="Gene3D" id="1.10.10.10">
    <property type="entry name" value="Winged helix-like DNA-binding domain superfamily/Winged helix DNA-binding domain"/>
    <property type="match status" value="1"/>
</dbReference>
<dbReference type="InterPro" id="IPR036217">
    <property type="entry name" value="MethylDNA_cys_MeTrfase_DNAb"/>
</dbReference>
<sequence>MANAERAGPHVQWEHRKRRPRGIVGHVSEDVSGHVSEDVGRVSEDVSGHVSEDEPLDPDAYVEAVLRIAEQVPPGHVVSYGQVAAALGRGGPRQVGRVMATYGATVPWWRVIRSDGTLQESLRGRAREHYLEEGTPLRNRLDQEVRVDMRAAAFEFHGTVGPL</sequence>
<accession>A0ABW1QFI7</accession>